<evidence type="ECO:0000256" key="3">
    <source>
        <dbReference type="ARBA" id="ARBA00023125"/>
    </source>
</evidence>
<keyword evidence="8" id="KW-1185">Reference proteome</keyword>
<evidence type="ECO:0000256" key="2">
    <source>
        <dbReference type="ARBA" id="ARBA00023015"/>
    </source>
</evidence>
<dbReference type="RefSeq" id="WP_184580946.1">
    <property type="nucleotide sequence ID" value="NZ_JACHJT010000001.1"/>
</dbReference>
<evidence type="ECO:0000256" key="1">
    <source>
        <dbReference type="ARBA" id="ARBA00022491"/>
    </source>
</evidence>
<keyword evidence="1" id="KW-0678">Repressor</keyword>
<protein>
    <submittedName>
        <fullName evidence="7">AcrR family transcriptional regulator</fullName>
    </submittedName>
</protein>
<organism evidence="7 8">
    <name type="scientific">Lipingzhangella halophila</name>
    <dbReference type="NCBI Taxonomy" id="1783352"/>
    <lineage>
        <taxon>Bacteria</taxon>
        <taxon>Bacillati</taxon>
        <taxon>Actinomycetota</taxon>
        <taxon>Actinomycetes</taxon>
        <taxon>Streptosporangiales</taxon>
        <taxon>Nocardiopsidaceae</taxon>
        <taxon>Lipingzhangella</taxon>
    </lineage>
</organism>
<keyword evidence="4" id="KW-0804">Transcription</keyword>
<feature type="DNA-binding region" description="H-T-H motif" evidence="5">
    <location>
        <begin position="24"/>
        <end position="43"/>
    </location>
</feature>
<dbReference type="AlphaFoldDB" id="A0A7W7RJY9"/>
<dbReference type="InterPro" id="IPR039538">
    <property type="entry name" value="BetI_C"/>
</dbReference>
<name>A0A7W7RJY9_9ACTN</name>
<feature type="domain" description="HTH tetR-type" evidence="6">
    <location>
        <begin position="1"/>
        <end position="61"/>
    </location>
</feature>
<dbReference type="PROSITE" id="PS50977">
    <property type="entry name" value="HTH_TETR_2"/>
    <property type="match status" value="1"/>
</dbReference>
<dbReference type="SUPFAM" id="SSF46689">
    <property type="entry name" value="Homeodomain-like"/>
    <property type="match status" value="1"/>
</dbReference>
<evidence type="ECO:0000256" key="5">
    <source>
        <dbReference type="PROSITE-ProRule" id="PRU00335"/>
    </source>
</evidence>
<dbReference type="InterPro" id="IPR036271">
    <property type="entry name" value="Tet_transcr_reg_TetR-rel_C_sf"/>
</dbReference>
<dbReference type="PRINTS" id="PR00455">
    <property type="entry name" value="HTHTETR"/>
</dbReference>
<dbReference type="SUPFAM" id="SSF48498">
    <property type="entry name" value="Tetracyclin repressor-like, C-terminal domain"/>
    <property type="match status" value="1"/>
</dbReference>
<dbReference type="InterPro" id="IPR023772">
    <property type="entry name" value="DNA-bd_HTH_TetR-type_CS"/>
</dbReference>
<dbReference type="GO" id="GO:0000976">
    <property type="term" value="F:transcription cis-regulatory region binding"/>
    <property type="evidence" value="ECO:0007669"/>
    <property type="project" value="TreeGrafter"/>
</dbReference>
<evidence type="ECO:0000256" key="4">
    <source>
        <dbReference type="ARBA" id="ARBA00023163"/>
    </source>
</evidence>
<dbReference type="Pfam" id="PF00440">
    <property type="entry name" value="TetR_N"/>
    <property type="match status" value="1"/>
</dbReference>
<dbReference type="Pfam" id="PF13977">
    <property type="entry name" value="TetR_C_6"/>
    <property type="match status" value="1"/>
</dbReference>
<evidence type="ECO:0000313" key="8">
    <source>
        <dbReference type="Proteomes" id="UP000523007"/>
    </source>
</evidence>
<sequence length="189" mass="20147">MSQREDLLAGAKRCIAEKGYFQTTARDIAAMSGANLASISYHFGSKETLMNTAVLEAVDEWANAVESAVRAARADTPAQRMQIFLDVFLAAAEQDRDLHVASIQAYAQAQFSEEIREPLAATYLSGRAELAAMILGGAAEDVDAETARKLGSLVHAVSAGLLLQYFLDSDSVPTGTQIREAFAMVAGDG</sequence>
<gene>
    <name evidence="7" type="ORF">F4561_004140</name>
</gene>
<keyword evidence="3 5" id="KW-0238">DNA-binding</keyword>
<dbReference type="PANTHER" id="PTHR30055:SF219">
    <property type="entry name" value="TRANSCRIPTIONAL REGULATORY PROTEIN"/>
    <property type="match status" value="1"/>
</dbReference>
<proteinExistence type="predicted"/>
<reference evidence="7 8" key="1">
    <citation type="submission" date="2020-08" db="EMBL/GenBank/DDBJ databases">
        <title>Sequencing the genomes of 1000 actinobacteria strains.</title>
        <authorList>
            <person name="Klenk H.-P."/>
        </authorList>
    </citation>
    <scope>NUCLEOTIDE SEQUENCE [LARGE SCALE GENOMIC DNA]</scope>
    <source>
        <strain evidence="7 8">DSM 102030</strain>
    </source>
</reference>
<dbReference type="InterPro" id="IPR009057">
    <property type="entry name" value="Homeodomain-like_sf"/>
</dbReference>
<dbReference type="Gene3D" id="1.10.357.10">
    <property type="entry name" value="Tetracycline Repressor, domain 2"/>
    <property type="match status" value="1"/>
</dbReference>
<dbReference type="Proteomes" id="UP000523007">
    <property type="component" value="Unassembled WGS sequence"/>
</dbReference>
<dbReference type="InterPro" id="IPR050109">
    <property type="entry name" value="HTH-type_TetR-like_transc_reg"/>
</dbReference>
<dbReference type="EMBL" id="JACHJT010000001">
    <property type="protein sequence ID" value="MBB4933320.1"/>
    <property type="molecule type" value="Genomic_DNA"/>
</dbReference>
<dbReference type="InterPro" id="IPR001647">
    <property type="entry name" value="HTH_TetR"/>
</dbReference>
<dbReference type="PROSITE" id="PS01081">
    <property type="entry name" value="HTH_TETR_1"/>
    <property type="match status" value="1"/>
</dbReference>
<comment type="caution">
    <text evidence="7">The sequence shown here is derived from an EMBL/GenBank/DDBJ whole genome shotgun (WGS) entry which is preliminary data.</text>
</comment>
<dbReference type="GO" id="GO:0003700">
    <property type="term" value="F:DNA-binding transcription factor activity"/>
    <property type="evidence" value="ECO:0007669"/>
    <property type="project" value="TreeGrafter"/>
</dbReference>
<evidence type="ECO:0000259" key="6">
    <source>
        <dbReference type="PROSITE" id="PS50977"/>
    </source>
</evidence>
<dbReference type="PANTHER" id="PTHR30055">
    <property type="entry name" value="HTH-TYPE TRANSCRIPTIONAL REGULATOR RUTR"/>
    <property type="match status" value="1"/>
</dbReference>
<keyword evidence="2" id="KW-0805">Transcription regulation</keyword>
<evidence type="ECO:0000313" key="7">
    <source>
        <dbReference type="EMBL" id="MBB4933320.1"/>
    </source>
</evidence>
<accession>A0A7W7RJY9</accession>